<protein>
    <submittedName>
        <fullName evidence="2">Uncharacterized protein</fullName>
    </submittedName>
</protein>
<accession>A0A9E8ZBB7</accession>
<dbReference type="KEGG" id="tsin:OXH18_23495"/>
<dbReference type="AlphaFoldDB" id="A0A9E8ZBB7"/>
<evidence type="ECO:0000313" key="3">
    <source>
        <dbReference type="Proteomes" id="UP001163152"/>
    </source>
</evidence>
<dbReference type="Proteomes" id="UP001163152">
    <property type="component" value="Chromosome"/>
</dbReference>
<evidence type="ECO:0000256" key="1">
    <source>
        <dbReference type="SAM" id="Coils"/>
    </source>
</evidence>
<reference evidence="2" key="1">
    <citation type="submission" date="2022-12" db="EMBL/GenBank/DDBJ databases">
        <title>Polyphasic identification of a Novel Hot-Spring Cyanobacterium Ocullathermofonsia sinensis gen nov. sp. nov. and Genomic Insights on its Adaptations to the Thermal Habitat.</title>
        <authorList>
            <person name="Daroch M."/>
            <person name="Tang J."/>
            <person name="Jiang Y."/>
        </authorList>
    </citation>
    <scope>NUCLEOTIDE SEQUENCE</scope>
    <source>
        <strain evidence="2">PKUAC-SCTA174</strain>
    </source>
</reference>
<dbReference type="EMBL" id="CP113797">
    <property type="protein sequence ID" value="WAL60100.1"/>
    <property type="molecule type" value="Genomic_DNA"/>
</dbReference>
<sequence>MSFQEIYHLWFNLEKFSCFLIAQDQIPMEGDYQICNLHGNQKSVNFNTITSFQIAEEKAKSYIKAERDRAWQNAKEAFPIFTKFAAVAQGKPNDSSANSPVIDAIASLLLITLEERQSDPGALKEGLGNLFNGFQDILQGAVSDDPEQIEIARNRMRSLRQYLETQGVTVSNDFEVLPDKLRDRCQTATSDPELKEKAQQFVEATEEVKQSFTNLLQTLKTGVEKFKQAIDEINEKAEAEQDAEDQDH</sequence>
<feature type="coiled-coil region" evidence="1">
    <location>
        <begin position="216"/>
        <end position="246"/>
    </location>
</feature>
<dbReference type="RefSeq" id="WP_268609947.1">
    <property type="nucleotide sequence ID" value="NZ_CP113797.1"/>
</dbReference>
<evidence type="ECO:0000313" key="2">
    <source>
        <dbReference type="EMBL" id="WAL60100.1"/>
    </source>
</evidence>
<keyword evidence="1" id="KW-0175">Coiled coil</keyword>
<name>A0A9E8ZBB7_9CYAN</name>
<gene>
    <name evidence="2" type="ORF">OXH18_23495</name>
</gene>
<organism evidence="2 3">
    <name type="scientific">Thermocoleostomius sinensis A174</name>
    <dbReference type="NCBI Taxonomy" id="2016057"/>
    <lineage>
        <taxon>Bacteria</taxon>
        <taxon>Bacillati</taxon>
        <taxon>Cyanobacteriota</taxon>
        <taxon>Cyanophyceae</taxon>
        <taxon>Oculatellales</taxon>
        <taxon>Oculatellaceae</taxon>
        <taxon>Thermocoleostomius</taxon>
    </lineage>
</organism>
<proteinExistence type="predicted"/>
<keyword evidence="3" id="KW-1185">Reference proteome</keyword>